<dbReference type="InterPro" id="IPR049046">
    <property type="entry name" value="Beta-AFase-like_GH127_middle"/>
</dbReference>
<dbReference type="InterPro" id="IPR049174">
    <property type="entry name" value="Beta-AFase-like"/>
</dbReference>
<dbReference type="InterPro" id="IPR049049">
    <property type="entry name" value="Beta-AFase-like_GH127_C"/>
</dbReference>
<dbReference type="SUPFAM" id="SSF48208">
    <property type="entry name" value="Six-hairpin glycosidases"/>
    <property type="match status" value="1"/>
</dbReference>
<dbReference type="Pfam" id="PF20737">
    <property type="entry name" value="Glyco_hydro127C"/>
    <property type="match status" value="1"/>
</dbReference>
<accession>A0A6J6ATH3</accession>
<organism evidence="4">
    <name type="scientific">freshwater metagenome</name>
    <dbReference type="NCBI Taxonomy" id="449393"/>
    <lineage>
        <taxon>unclassified sequences</taxon>
        <taxon>metagenomes</taxon>
        <taxon>ecological metagenomes</taxon>
    </lineage>
</organism>
<dbReference type="PANTHER" id="PTHR43465">
    <property type="entry name" value="DUF1680 DOMAIN PROTEIN (AFU_ORTHOLOGUE AFUA_1G08910)"/>
    <property type="match status" value="1"/>
</dbReference>
<dbReference type="GO" id="GO:0005975">
    <property type="term" value="P:carbohydrate metabolic process"/>
    <property type="evidence" value="ECO:0007669"/>
    <property type="project" value="InterPro"/>
</dbReference>
<feature type="domain" description="Non-reducing end beta-L-arabinofuranosidase-like GH127 C-terminal" evidence="3">
    <location>
        <begin position="523"/>
        <end position="640"/>
    </location>
</feature>
<reference evidence="4" key="1">
    <citation type="submission" date="2020-05" db="EMBL/GenBank/DDBJ databases">
        <authorList>
            <person name="Chiriac C."/>
            <person name="Salcher M."/>
            <person name="Ghai R."/>
            <person name="Kavagutti S V."/>
        </authorList>
    </citation>
    <scope>NUCLEOTIDE SEQUENCE</scope>
</reference>
<dbReference type="PANTHER" id="PTHR43465:SF2">
    <property type="entry name" value="DUF1680 DOMAIN PROTEIN (AFU_ORTHOLOGUE AFUA_1G08910)"/>
    <property type="match status" value="1"/>
</dbReference>
<proteinExistence type="predicted"/>
<protein>
    <submittedName>
        <fullName evidence="4">Unannotated protein</fullName>
    </submittedName>
</protein>
<sequence>MTKEVKAISVIPVSPSKYQSRPLDIRDVQLTGGFWYTRQKQNTERVLDHADSWIEKLGWYDAFIAAAGGTPKRPLQGKLFTDADVYKTLEGMIWEVAARPDAVREARILEISKLIADAQEDDGYINSFFGIKGREFRYSDVAHGHELYCGGHFFQAAVARIRSGHDDLLTQTAIRFADRICEDFGPGGIEGSDGHPEIEVALMELYRATGDKKYLDQAKRFIDGRGYKTFEQHAIGWEYYSDDMPVREATVFRGHVVRALYFAAGVVDLAVETDDLQLLEALKTQWANTWAKRTYITGGMGARHLGESYGDDFELSPERAYTETCGSVAAIMVAWRLLLATNDSHYGDAIERLLYNMIATHPSVEGDRFFYANPLQKREPGIYAQPGEAPFRKDTLRAEWFWVSCCPTNYVRLMASLSGYMATTSKSEIRIHQFFTGDISTTTDDGKLIELAVETDYPWDGTIKVTFKNSPGEINLALRVPNWAVGSTLSFNGNSQTVAPGFAEIKHNFQAGDTVTLELEMKIRVLEPDSRINAVRDTVAVERGPLLFCAEELESNGSKVDLDNFVFNLKDSIQEVNIDGPGDASKAIRISGKVLSKENNEEWPYLENKRARTAVNASIDLIPYYAWSNRGFSTMRVWIPFHEDTK</sequence>
<dbReference type="InterPro" id="IPR012878">
    <property type="entry name" value="Beta-AFase-like_GH127_cat"/>
</dbReference>
<gene>
    <name evidence="4" type="ORF">UFOPK1395_00166</name>
</gene>
<dbReference type="Gene3D" id="1.50.10.20">
    <property type="match status" value="1"/>
</dbReference>
<feature type="domain" description="Non-reducing end beta-L-arabinofuranosidase-like GH127 middle" evidence="2">
    <location>
        <begin position="429"/>
        <end position="521"/>
    </location>
</feature>
<dbReference type="EMBL" id="CAEZSB010000008">
    <property type="protein sequence ID" value="CAB4530102.1"/>
    <property type="molecule type" value="Genomic_DNA"/>
</dbReference>
<evidence type="ECO:0000259" key="1">
    <source>
        <dbReference type="Pfam" id="PF07944"/>
    </source>
</evidence>
<feature type="domain" description="Non-reducing end beta-L-arabinofuranosidase-like GH127 catalytic" evidence="1">
    <location>
        <begin position="27"/>
        <end position="418"/>
    </location>
</feature>
<evidence type="ECO:0000259" key="3">
    <source>
        <dbReference type="Pfam" id="PF20737"/>
    </source>
</evidence>
<dbReference type="AlphaFoldDB" id="A0A6J6ATH3"/>
<evidence type="ECO:0000313" key="4">
    <source>
        <dbReference type="EMBL" id="CAB4530102.1"/>
    </source>
</evidence>
<dbReference type="Pfam" id="PF20736">
    <property type="entry name" value="Glyco_hydro127M"/>
    <property type="match status" value="1"/>
</dbReference>
<dbReference type="Pfam" id="PF07944">
    <property type="entry name" value="Beta-AFase-like_GH127_cat"/>
    <property type="match status" value="1"/>
</dbReference>
<evidence type="ECO:0000259" key="2">
    <source>
        <dbReference type="Pfam" id="PF20736"/>
    </source>
</evidence>
<name>A0A6J6ATH3_9ZZZZ</name>
<dbReference type="InterPro" id="IPR008928">
    <property type="entry name" value="6-hairpin_glycosidase_sf"/>
</dbReference>